<keyword evidence="6 8" id="KW-1133">Transmembrane helix</keyword>
<feature type="transmembrane region" description="Helical" evidence="8">
    <location>
        <begin position="249"/>
        <end position="267"/>
    </location>
</feature>
<feature type="transmembrane region" description="Helical" evidence="8">
    <location>
        <begin position="343"/>
        <end position="364"/>
    </location>
</feature>
<feature type="transmembrane region" description="Helical" evidence="8">
    <location>
        <begin position="44"/>
        <end position="63"/>
    </location>
</feature>
<protein>
    <submittedName>
        <fullName evidence="10">Multidrug resistance transporter, Bcr/CflA family</fullName>
    </submittedName>
</protein>
<name>A0A3B0Y2S2_9ZZZZ</name>
<keyword evidence="5 8" id="KW-0812">Transmembrane</keyword>
<dbReference type="EMBL" id="UOFI01000180">
    <property type="protein sequence ID" value="VAW69897.1"/>
    <property type="molecule type" value="Genomic_DNA"/>
</dbReference>
<evidence type="ECO:0000259" key="9">
    <source>
        <dbReference type="PROSITE" id="PS50850"/>
    </source>
</evidence>
<accession>A0A3B0Y2S2</accession>
<dbReference type="CDD" id="cd17320">
    <property type="entry name" value="MFS_MdfA_MDR_like"/>
    <property type="match status" value="1"/>
</dbReference>
<dbReference type="SUPFAM" id="SSF103473">
    <property type="entry name" value="MFS general substrate transporter"/>
    <property type="match status" value="1"/>
</dbReference>
<keyword evidence="7 8" id="KW-0472">Membrane</keyword>
<dbReference type="PANTHER" id="PTHR23502">
    <property type="entry name" value="MAJOR FACILITATOR SUPERFAMILY"/>
    <property type="match status" value="1"/>
</dbReference>
<dbReference type="NCBIfam" id="TIGR00710">
    <property type="entry name" value="efflux_Bcr_CflA"/>
    <property type="match status" value="1"/>
</dbReference>
<comment type="subcellular location">
    <subcellularLocation>
        <location evidence="1">Cell membrane</location>
        <topology evidence="1">Multi-pass membrane protein</topology>
    </subcellularLocation>
</comment>
<feature type="transmembrane region" description="Helical" evidence="8">
    <location>
        <begin position="75"/>
        <end position="94"/>
    </location>
</feature>
<dbReference type="PANTHER" id="PTHR23502:SF132">
    <property type="entry name" value="POLYAMINE TRANSPORTER 2-RELATED"/>
    <property type="match status" value="1"/>
</dbReference>
<sequence>MKLNNTAGLIFIVSFLSMLGPFSIDTYLPSFPSIENEFLVSRDYLSRTIAFYMVATAISALFWGPLSDRLGRKPVIQLTLVLYTAASLGCAFAANYSDFLIARVFQGLAASGGLVIGRAMVRDVYDSRDAHRAMAYVLMLFALAPALAPIIGGWLHNAAGWRSIFYFLSFYSVVLLVASSLFLRETLTYEKRRSFHPLYVLRVYLQTILHIEFIMLVLALGVSFAGLFIYIAGSPTLMFEFLGLSSGDFALQFVPMTAGIIAGSFLSGKLSRRWSKRKIINVAFIIMGFAVSVNILQAVFMQPTLVPVVAPVVIYAFGVAMSMPAFGILAIDSFPGNKGAAAAVQSFVQIIFSALVAGVVLSFISESIIGFASGQMLMLVISALLWGVYCFLRNK</sequence>
<feature type="transmembrane region" description="Helical" evidence="8">
    <location>
        <begin position="370"/>
        <end position="392"/>
    </location>
</feature>
<dbReference type="Gene3D" id="1.20.1720.10">
    <property type="entry name" value="Multidrug resistance protein D"/>
    <property type="match status" value="1"/>
</dbReference>
<dbReference type="InterPro" id="IPR004812">
    <property type="entry name" value="Efflux_drug-R_Bcr/CmlA"/>
</dbReference>
<proteinExistence type="inferred from homology"/>
<organism evidence="10">
    <name type="scientific">hydrothermal vent metagenome</name>
    <dbReference type="NCBI Taxonomy" id="652676"/>
    <lineage>
        <taxon>unclassified sequences</taxon>
        <taxon>metagenomes</taxon>
        <taxon>ecological metagenomes</taxon>
    </lineage>
</organism>
<dbReference type="GO" id="GO:0042910">
    <property type="term" value="F:xenobiotic transmembrane transporter activity"/>
    <property type="evidence" value="ECO:0007669"/>
    <property type="project" value="InterPro"/>
</dbReference>
<keyword evidence="3" id="KW-0813">Transport</keyword>
<feature type="domain" description="Major facilitator superfamily (MFS) profile" evidence="9">
    <location>
        <begin position="9"/>
        <end position="395"/>
    </location>
</feature>
<reference evidence="10" key="1">
    <citation type="submission" date="2018-06" db="EMBL/GenBank/DDBJ databases">
        <authorList>
            <person name="Zhirakovskaya E."/>
        </authorList>
    </citation>
    <scope>NUCLEOTIDE SEQUENCE</scope>
</reference>
<evidence type="ECO:0000256" key="1">
    <source>
        <dbReference type="ARBA" id="ARBA00004651"/>
    </source>
</evidence>
<evidence type="ECO:0000256" key="4">
    <source>
        <dbReference type="ARBA" id="ARBA00022475"/>
    </source>
</evidence>
<feature type="transmembrane region" description="Helical" evidence="8">
    <location>
        <begin position="133"/>
        <end position="152"/>
    </location>
</feature>
<gene>
    <name evidence="10" type="ORF">MNBD_GAMMA09-3825</name>
</gene>
<keyword evidence="4" id="KW-1003">Cell membrane</keyword>
<dbReference type="AlphaFoldDB" id="A0A3B0Y2S2"/>
<dbReference type="InterPro" id="IPR036259">
    <property type="entry name" value="MFS_trans_sf"/>
</dbReference>
<evidence type="ECO:0000313" key="10">
    <source>
        <dbReference type="EMBL" id="VAW69897.1"/>
    </source>
</evidence>
<feature type="transmembrane region" description="Helical" evidence="8">
    <location>
        <begin position="203"/>
        <end position="229"/>
    </location>
</feature>
<dbReference type="InterPro" id="IPR011701">
    <property type="entry name" value="MFS"/>
</dbReference>
<feature type="transmembrane region" description="Helical" evidence="8">
    <location>
        <begin position="7"/>
        <end position="24"/>
    </location>
</feature>
<evidence type="ECO:0000256" key="8">
    <source>
        <dbReference type="SAM" id="Phobius"/>
    </source>
</evidence>
<dbReference type="InterPro" id="IPR020846">
    <property type="entry name" value="MFS_dom"/>
</dbReference>
<dbReference type="Pfam" id="PF07690">
    <property type="entry name" value="MFS_1"/>
    <property type="match status" value="1"/>
</dbReference>
<evidence type="ECO:0000256" key="6">
    <source>
        <dbReference type="ARBA" id="ARBA00022989"/>
    </source>
</evidence>
<dbReference type="GO" id="GO:1990961">
    <property type="term" value="P:xenobiotic detoxification by transmembrane export across the plasma membrane"/>
    <property type="evidence" value="ECO:0007669"/>
    <property type="project" value="InterPro"/>
</dbReference>
<feature type="transmembrane region" description="Helical" evidence="8">
    <location>
        <begin position="279"/>
        <end position="300"/>
    </location>
</feature>
<comment type="similarity">
    <text evidence="2">Belongs to the major facilitator superfamily. Bcr/CmlA family.</text>
</comment>
<evidence type="ECO:0000256" key="5">
    <source>
        <dbReference type="ARBA" id="ARBA00022692"/>
    </source>
</evidence>
<feature type="transmembrane region" description="Helical" evidence="8">
    <location>
        <begin position="164"/>
        <end position="183"/>
    </location>
</feature>
<feature type="transmembrane region" description="Helical" evidence="8">
    <location>
        <begin position="100"/>
        <end position="121"/>
    </location>
</feature>
<feature type="transmembrane region" description="Helical" evidence="8">
    <location>
        <begin position="312"/>
        <end position="331"/>
    </location>
</feature>
<evidence type="ECO:0000256" key="3">
    <source>
        <dbReference type="ARBA" id="ARBA00022448"/>
    </source>
</evidence>
<evidence type="ECO:0000256" key="2">
    <source>
        <dbReference type="ARBA" id="ARBA00006236"/>
    </source>
</evidence>
<dbReference type="GO" id="GO:0015385">
    <property type="term" value="F:sodium:proton antiporter activity"/>
    <property type="evidence" value="ECO:0007669"/>
    <property type="project" value="TreeGrafter"/>
</dbReference>
<dbReference type="GO" id="GO:0005886">
    <property type="term" value="C:plasma membrane"/>
    <property type="evidence" value="ECO:0007669"/>
    <property type="project" value="UniProtKB-SubCell"/>
</dbReference>
<dbReference type="PROSITE" id="PS50850">
    <property type="entry name" value="MFS"/>
    <property type="match status" value="1"/>
</dbReference>
<evidence type="ECO:0000256" key="7">
    <source>
        <dbReference type="ARBA" id="ARBA00023136"/>
    </source>
</evidence>